<organism evidence="5 6">
    <name type="scientific">Ensete ventricosum</name>
    <name type="common">Abyssinian banana</name>
    <name type="synonym">Musa ensete</name>
    <dbReference type="NCBI Taxonomy" id="4639"/>
    <lineage>
        <taxon>Eukaryota</taxon>
        <taxon>Viridiplantae</taxon>
        <taxon>Streptophyta</taxon>
        <taxon>Embryophyta</taxon>
        <taxon>Tracheophyta</taxon>
        <taxon>Spermatophyta</taxon>
        <taxon>Magnoliopsida</taxon>
        <taxon>Liliopsida</taxon>
        <taxon>Zingiberales</taxon>
        <taxon>Musaceae</taxon>
        <taxon>Ensete</taxon>
    </lineage>
</organism>
<dbReference type="PANTHER" id="PTHR45919:SF1">
    <property type="entry name" value="GDP-MAN:MAN(3)GLCNAC(2)-PP-DOL ALPHA-1,2-MANNOSYLTRANSFERASE"/>
    <property type="match status" value="1"/>
</dbReference>
<dbReference type="EMBL" id="JAQQAF010000006">
    <property type="protein sequence ID" value="KAJ8479295.1"/>
    <property type="molecule type" value="Genomic_DNA"/>
</dbReference>
<gene>
    <name evidence="5" type="ORF">OPV22_023022</name>
</gene>
<evidence type="ECO:0000256" key="2">
    <source>
        <dbReference type="ARBA" id="ARBA00022679"/>
    </source>
</evidence>
<comment type="subcellular location">
    <subcellularLocation>
        <location evidence="1">Endoplasmic reticulum membrane</location>
    </subcellularLocation>
</comment>
<dbReference type="AlphaFoldDB" id="A0AAV8QMK1"/>
<dbReference type="InterPro" id="IPR031814">
    <property type="entry name" value="ALG11_N"/>
</dbReference>
<accession>A0AAV8QMK1</accession>
<feature type="domain" description="ALG11 mannosyltransferase N-terminal" evidence="4">
    <location>
        <begin position="6"/>
        <end position="61"/>
    </location>
</feature>
<dbReference type="InterPro" id="IPR038013">
    <property type="entry name" value="ALG11"/>
</dbReference>
<sequence>MTTVAGRGVLWCSVRAMQEENPDLDCAVFSGDDAPPQSLAARALDQFSIKLLQPPQANSLQLEAFAHAVGIPDQEDMLQFVGSCRNMDKFVVFHSFDLHH</sequence>
<dbReference type="GO" id="GO:0005789">
    <property type="term" value="C:endoplasmic reticulum membrane"/>
    <property type="evidence" value="ECO:0007669"/>
    <property type="project" value="UniProtKB-SubCell"/>
</dbReference>
<keyword evidence="2" id="KW-0808">Transferase</keyword>
<name>A0AAV8QMK1_ENSVE</name>
<evidence type="ECO:0000313" key="5">
    <source>
        <dbReference type="EMBL" id="KAJ8479295.1"/>
    </source>
</evidence>
<comment type="caution">
    <text evidence="5">The sequence shown here is derived from an EMBL/GenBank/DDBJ whole genome shotgun (WGS) entry which is preliminary data.</text>
</comment>
<evidence type="ECO:0000259" key="4">
    <source>
        <dbReference type="Pfam" id="PF15924"/>
    </source>
</evidence>
<evidence type="ECO:0000256" key="1">
    <source>
        <dbReference type="ARBA" id="ARBA00004586"/>
    </source>
</evidence>
<proteinExistence type="predicted"/>
<dbReference type="GO" id="GO:0006487">
    <property type="term" value="P:protein N-linked glycosylation"/>
    <property type="evidence" value="ECO:0007669"/>
    <property type="project" value="TreeGrafter"/>
</dbReference>
<dbReference type="Proteomes" id="UP001222027">
    <property type="component" value="Unassembled WGS sequence"/>
</dbReference>
<dbReference type="GO" id="GO:0004377">
    <property type="term" value="F:GDP-Man:Man(3)GlcNAc(2)-PP-Dol alpha-1,2-mannosyltransferase activity"/>
    <property type="evidence" value="ECO:0007669"/>
    <property type="project" value="InterPro"/>
</dbReference>
<dbReference type="Pfam" id="PF15924">
    <property type="entry name" value="ALG11_N"/>
    <property type="match status" value="1"/>
</dbReference>
<reference evidence="5 6" key="1">
    <citation type="submission" date="2022-12" db="EMBL/GenBank/DDBJ databases">
        <title>Chromosome-scale assembly of the Ensete ventricosum genome.</title>
        <authorList>
            <person name="Dussert Y."/>
            <person name="Stocks J."/>
            <person name="Wendawek A."/>
            <person name="Woldeyes F."/>
            <person name="Nichols R.A."/>
            <person name="Borrell J.S."/>
        </authorList>
    </citation>
    <scope>NUCLEOTIDE SEQUENCE [LARGE SCALE GENOMIC DNA]</scope>
    <source>
        <strain evidence="6">cv. Maze</strain>
        <tissue evidence="5">Seeds</tissue>
    </source>
</reference>
<dbReference type="PANTHER" id="PTHR45919">
    <property type="entry name" value="GDP-MAN:MAN(3)GLCNAC(2)-PP-DOL ALPHA-1,2-MANNOSYLTRANSFERASE"/>
    <property type="match status" value="1"/>
</dbReference>
<evidence type="ECO:0000256" key="3">
    <source>
        <dbReference type="ARBA" id="ARBA00022824"/>
    </source>
</evidence>
<evidence type="ECO:0000313" key="6">
    <source>
        <dbReference type="Proteomes" id="UP001222027"/>
    </source>
</evidence>
<keyword evidence="3" id="KW-0256">Endoplasmic reticulum</keyword>
<protein>
    <recommendedName>
        <fullName evidence="4">ALG11 mannosyltransferase N-terminal domain-containing protein</fullName>
    </recommendedName>
</protein>
<keyword evidence="6" id="KW-1185">Reference proteome</keyword>